<keyword evidence="1" id="KW-0812">Transmembrane</keyword>
<feature type="transmembrane region" description="Helical" evidence="1">
    <location>
        <begin position="86"/>
        <end position="105"/>
    </location>
</feature>
<gene>
    <name evidence="2" type="ORF">J2S23_000081</name>
</gene>
<feature type="transmembrane region" description="Helical" evidence="1">
    <location>
        <begin position="117"/>
        <end position="142"/>
    </location>
</feature>
<feature type="transmembrane region" description="Helical" evidence="1">
    <location>
        <begin position="48"/>
        <end position="66"/>
    </location>
</feature>
<protein>
    <submittedName>
        <fullName evidence="2">Cbb3-type cytochrome oxidase subunit 3</fullName>
    </submittedName>
</protein>
<accession>A0ABT9YP50</accession>
<evidence type="ECO:0000256" key="1">
    <source>
        <dbReference type="SAM" id="Phobius"/>
    </source>
</evidence>
<keyword evidence="1" id="KW-0472">Membrane</keyword>
<reference evidence="2 3" key="1">
    <citation type="submission" date="2023-07" db="EMBL/GenBank/DDBJ databases">
        <title>Genomic Encyclopedia of Type Strains, Phase IV (KMG-IV): sequencing the most valuable type-strain genomes for metagenomic binning, comparative biology and taxonomic classification.</title>
        <authorList>
            <person name="Goeker M."/>
        </authorList>
    </citation>
    <scope>NUCLEOTIDE SEQUENCE [LARGE SCALE GENOMIC DNA]</scope>
    <source>
        <strain evidence="2 3">DSM 105143</strain>
    </source>
</reference>
<feature type="transmembrane region" description="Helical" evidence="1">
    <location>
        <begin position="21"/>
        <end position="42"/>
    </location>
</feature>
<dbReference type="InterPro" id="IPR046664">
    <property type="entry name" value="DUF6773"/>
</dbReference>
<evidence type="ECO:0000313" key="2">
    <source>
        <dbReference type="EMBL" id="MDQ0221550.1"/>
    </source>
</evidence>
<dbReference type="EMBL" id="JAUSTM010000001">
    <property type="protein sequence ID" value="MDQ0221550.1"/>
    <property type="molecule type" value="Genomic_DNA"/>
</dbReference>
<dbReference type="Proteomes" id="UP001223079">
    <property type="component" value="Unassembled WGS sequence"/>
</dbReference>
<organism evidence="2 3">
    <name type="scientific">Streptococcus moroccensis</name>
    <dbReference type="NCBI Taxonomy" id="1451356"/>
    <lineage>
        <taxon>Bacteria</taxon>
        <taxon>Bacillati</taxon>
        <taxon>Bacillota</taxon>
        <taxon>Bacilli</taxon>
        <taxon>Lactobacillales</taxon>
        <taxon>Streptococcaceae</taxon>
        <taxon>Streptococcus</taxon>
    </lineage>
</organism>
<evidence type="ECO:0000313" key="3">
    <source>
        <dbReference type="Proteomes" id="UP001223079"/>
    </source>
</evidence>
<name>A0ABT9YP50_9STRE</name>
<comment type="caution">
    <text evidence="2">The sequence shown here is derived from an EMBL/GenBank/DDBJ whole genome shotgun (WGS) entry which is preliminary data.</text>
</comment>
<keyword evidence="3" id="KW-1185">Reference proteome</keyword>
<dbReference type="Pfam" id="PF20563">
    <property type="entry name" value="DUF6773"/>
    <property type="match status" value="1"/>
</dbReference>
<proteinExistence type="predicted"/>
<keyword evidence="1" id="KW-1133">Transmembrane helix</keyword>
<sequence length="167" mass="19321">MNEPIKQSDRANRQISMHQQIMTEMVYLLILILLGSVIVKMFIYDWELVSYVTELICLGVAILYSLVRHIRLGVNIAVEKTGGWKVALFSSVLLTGVFAIFQYQAKERQYVNPWDTTFLTVVGVFFLAVLLVQLVLQLLIYYRKRQKKAALEAQYKQVEETLNKTLD</sequence>
<dbReference type="RefSeq" id="WP_307120789.1">
    <property type="nucleotide sequence ID" value="NZ_JAUSTM010000001.1"/>
</dbReference>